<dbReference type="Gene3D" id="3.40.50.150">
    <property type="entry name" value="Vaccinia Virus protein VP39"/>
    <property type="match status" value="1"/>
</dbReference>
<name>A0A364P2T0_9PROT</name>
<evidence type="ECO:0000313" key="2">
    <source>
        <dbReference type="Proteomes" id="UP000251075"/>
    </source>
</evidence>
<dbReference type="SUPFAM" id="SSF53335">
    <property type="entry name" value="S-adenosyl-L-methionine-dependent methyltransferases"/>
    <property type="match status" value="1"/>
</dbReference>
<reference evidence="1 2" key="1">
    <citation type="submission" date="2017-11" db="EMBL/GenBank/DDBJ databases">
        <title>Draft genome sequence of magnetotactic bacterium Magnetospirillum kuznetsovii LBB-42.</title>
        <authorList>
            <person name="Grouzdev D.S."/>
            <person name="Rysina M.S."/>
            <person name="Baslerov R.V."/>
            <person name="Koziaeva V."/>
        </authorList>
    </citation>
    <scope>NUCLEOTIDE SEQUENCE [LARGE SCALE GENOMIC DNA]</scope>
    <source>
        <strain evidence="1 2">LBB-42</strain>
    </source>
</reference>
<evidence type="ECO:0008006" key="3">
    <source>
        <dbReference type="Google" id="ProtNLM"/>
    </source>
</evidence>
<dbReference type="CDD" id="cd02440">
    <property type="entry name" value="AdoMet_MTases"/>
    <property type="match status" value="1"/>
</dbReference>
<organism evidence="1 2">
    <name type="scientific">Paramagnetospirillum kuznetsovii</name>
    <dbReference type="NCBI Taxonomy" id="2053833"/>
    <lineage>
        <taxon>Bacteria</taxon>
        <taxon>Pseudomonadati</taxon>
        <taxon>Pseudomonadota</taxon>
        <taxon>Alphaproteobacteria</taxon>
        <taxon>Rhodospirillales</taxon>
        <taxon>Magnetospirillaceae</taxon>
        <taxon>Paramagnetospirillum</taxon>
    </lineage>
</organism>
<accession>A0A364P2T0</accession>
<evidence type="ECO:0000313" key="1">
    <source>
        <dbReference type="EMBL" id="RAU23596.1"/>
    </source>
</evidence>
<dbReference type="EMBL" id="PGTO01000001">
    <property type="protein sequence ID" value="RAU23596.1"/>
    <property type="molecule type" value="Genomic_DNA"/>
</dbReference>
<dbReference type="OrthoDB" id="1853779at2"/>
<keyword evidence="2" id="KW-1185">Reference proteome</keyword>
<dbReference type="InterPro" id="IPR029063">
    <property type="entry name" value="SAM-dependent_MTases_sf"/>
</dbReference>
<dbReference type="PANTHER" id="PTHR43861">
    <property type="entry name" value="TRANS-ACONITATE 2-METHYLTRANSFERASE-RELATED"/>
    <property type="match status" value="1"/>
</dbReference>
<comment type="caution">
    <text evidence="1">The sequence shown here is derived from an EMBL/GenBank/DDBJ whole genome shotgun (WGS) entry which is preliminary data.</text>
</comment>
<protein>
    <recommendedName>
        <fullName evidence="3">Class I SAM-dependent methyltransferase</fullName>
    </recommendedName>
</protein>
<gene>
    <name evidence="1" type="ORF">CU669_00370</name>
</gene>
<proteinExistence type="predicted"/>
<sequence length="253" mass="28917">MLEHVYESHAEIEDRHWWFKARRRIVYGLVEDIMDGAQRRLIVDVGCGTGGNIGPLAHVHDCLGVDTSDMAVSIARTKYPHCSFRLGMAPESIVDVLDRTGLVLMMDVLEHIPDDRAALASLVEALRPGTTLLITVPADMRLWSVHDEAALHQRRYDMESLRRCWQGLPVKEHMLSPYNSLLYFPIRLARWLLRRLKLKSQSHSDFQLPLGPIEAVLAFLFGAERHRLLDLLRGRTKRGFRRGVSLIAVLERV</sequence>
<dbReference type="AlphaFoldDB" id="A0A364P2T0"/>
<dbReference type="RefSeq" id="WP_112141827.1">
    <property type="nucleotide sequence ID" value="NZ_PGTO01000001.1"/>
</dbReference>
<dbReference type="Pfam" id="PF13489">
    <property type="entry name" value="Methyltransf_23"/>
    <property type="match status" value="1"/>
</dbReference>
<dbReference type="Proteomes" id="UP000251075">
    <property type="component" value="Unassembled WGS sequence"/>
</dbReference>